<dbReference type="KEGG" id="sfk:KY5_3473"/>
<evidence type="ECO:0000256" key="1">
    <source>
        <dbReference type="SAM" id="Phobius"/>
    </source>
</evidence>
<organism evidence="2 3">
    <name type="scientific">Streptomyces formicae</name>
    <dbReference type="NCBI Taxonomy" id="1616117"/>
    <lineage>
        <taxon>Bacteria</taxon>
        <taxon>Bacillati</taxon>
        <taxon>Actinomycetota</taxon>
        <taxon>Actinomycetes</taxon>
        <taxon>Kitasatosporales</taxon>
        <taxon>Streptomycetaceae</taxon>
        <taxon>Streptomyces</taxon>
    </lineage>
</organism>
<reference evidence="2 3" key="1">
    <citation type="submission" date="2017-08" db="EMBL/GenBank/DDBJ databases">
        <title>Complete Genome Sequence of Streptomyces formicae KY5, the formicamycin producer.</title>
        <authorList>
            <person name="Holmes N.A."/>
            <person name="Devine R."/>
            <person name="Qin Z."/>
            <person name="Seipke R.F."/>
            <person name="Wilkinson B."/>
            <person name="Hutchings M.I."/>
        </authorList>
    </citation>
    <scope>NUCLEOTIDE SEQUENCE [LARGE SCALE GENOMIC DNA]</scope>
    <source>
        <strain evidence="2 3">KY5</strain>
    </source>
</reference>
<proteinExistence type="predicted"/>
<evidence type="ECO:0000313" key="2">
    <source>
        <dbReference type="EMBL" id="ATL28491.1"/>
    </source>
</evidence>
<feature type="transmembrane region" description="Helical" evidence="1">
    <location>
        <begin position="6"/>
        <end position="22"/>
    </location>
</feature>
<name>A0A291Q9W3_9ACTN</name>
<dbReference type="RefSeq" id="WP_098243141.1">
    <property type="nucleotide sequence ID" value="NZ_CP022685.1"/>
</dbReference>
<keyword evidence="1" id="KW-0812">Transmembrane</keyword>
<keyword evidence="1" id="KW-1133">Transmembrane helix</keyword>
<evidence type="ECO:0000313" key="3">
    <source>
        <dbReference type="Proteomes" id="UP000221011"/>
    </source>
</evidence>
<keyword evidence="1" id="KW-0472">Membrane</keyword>
<accession>A0A291Q9W3</accession>
<sequence>MGFLYMALFAALLYLVPVALLCKKVANRTTAKMGWTMAFLLIAFPVILLVIGGVIDANGAAS</sequence>
<dbReference type="AlphaFoldDB" id="A0A291Q9W3"/>
<protein>
    <submittedName>
        <fullName evidence="2">Uncharacterized protein</fullName>
    </submittedName>
</protein>
<keyword evidence="3" id="KW-1185">Reference proteome</keyword>
<dbReference type="Proteomes" id="UP000221011">
    <property type="component" value="Chromosome"/>
</dbReference>
<gene>
    <name evidence="2" type="ORF">KY5_3473</name>
</gene>
<feature type="transmembrane region" description="Helical" evidence="1">
    <location>
        <begin position="34"/>
        <end position="55"/>
    </location>
</feature>
<dbReference type="EMBL" id="CP022685">
    <property type="protein sequence ID" value="ATL28491.1"/>
    <property type="molecule type" value="Genomic_DNA"/>
</dbReference>